<protein>
    <submittedName>
        <fullName evidence="2">Uncharacterized protein</fullName>
    </submittedName>
</protein>
<comment type="caution">
    <text evidence="2">The sequence shown here is derived from an EMBL/GenBank/DDBJ whole genome shotgun (WGS) entry which is preliminary data.</text>
</comment>
<gene>
    <name evidence="2" type="ORF">DNK47_00810</name>
</gene>
<dbReference type="EMBL" id="QKVO01000002">
    <property type="protein sequence ID" value="RAO95155.1"/>
    <property type="molecule type" value="Genomic_DNA"/>
</dbReference>
<dbReference type="RefSeq" id="WP_112665060.1">
    <property type="nucleotide sequence ID" value="NZ_QKVO01000002.1"/>
</dbReference>
<evidence type="ECO:0000313" key="2">
    <source>
        <dbReference type="EMBL" id="RAO95155.1"/>
    </source>
</evidence>
<reference evidence="3" key="1">
    <citation type="submission" date="2018-06" db="EMBL/GenBank/DDBJ databases">
        <authorList>
            <person name="Martinez Ocampo F."/>
            <person name="Quiroz Castaneda R.E."/>
            <person name="Rojas Lopez X."/>
        </authorList>
    </citation>
    <scope>NUCLEOTIDE SEQUENCE [LARGE SCALE GENOMIC DNA]</scope>
    <source>
        <strain evidence="3">INIFAP02</strain>
    </source>
</reference>
<organism evidence="2 3">
    <name type="scientific">Mycoplasma wenyonii</name>
    <dbReference type="NCBI Taxonomy" id="65123"/>
    <lineage>
        <taxon>Bacteria</taxon>
        <taxon>Bacillati</taxon>
        <taxon>Mycoplasmatota</taxon>
        <taxon>Mollicutes</taxon>
        <taxon>Mycoplasmataceae</taxon>
        <taxon>Mycoplasma</taxon>
    </lineage>
</organism>
<dbReference type="AlphaFoldDB" id="A0A328PN61"/>
<accession>A0A328PN61</accession>
<keyword evidence="3" id="KW-1185">Reference proteome</keyword>
<proteinExistence type="predicted"/>
<sequence length="147" mass="16234">MKNPSLLAFKSGVQDEAPSDGEKDDLYLKGLGYAGGERVDFDETYEEEGGDGEKRTHLWQLIVFKDTGTTKAQTIHSGLDWGGRDDEQGTCDKGWFEVEKPKFGSTDMWQEAVAKVRFKLSKCSNAGGRRECDIEIADSVGLKESSS</sequence>
<name>A0A328PN61_9MOLU</name>
<evidence type="ECO:0000313" key="3">
    <source>
        <dbReference type="Proteomes" id="UP000249762"/>
    </source>
</evidence>
<feature type="region of interest" description="Disordered" evidence="1">
    <location>
        <begin position="1"/>
        <end position="24"/>
    </location>
</feature>
<evidence type="ECO:0000256" key="1">
    <source>
        <dbReference type="SAM" id="MobiDB-lite"/>
    </source>
</evidence>
<dbReference type="Proteomes" id="UP000249762">
    <property type="component" value="Unassembled WGS sequence"/>
</dbReference>